<comment type="caution">
    <text evidence="3">The sequence shown here is derived from an EMBL/GenBank/DDBJ whole genome shotgun (WGS) entry which is preliminary data.</text>
</comment>
<name>A0A556MGS9_9FLAO</name>
<proteinExistence type="predicted"/>
<gene>
    <name evidence="3" type="ORF">FO442_17865</name>
</gene>
<dbReference type="AlphaFoldDB" id="A0A556MGS9"/>
<keyword evidence="2" id="KW-0812">Transmembrane</keyword>
<evidence type="ECO:0000313" key="4">
    <source>
        <dbReference type="Proteomes" id="UP000316008"/>
    </source>
</evidence>
<evidence type="ECO:0000256" key="2">
    <source>
        <dbReference type="SAM" id="Phobius"/>
    </source>
</evidence>
<dbReference type="OrthoDB" id="1115172at2"/>
<dbReference type="EMBL" id="VLPL01000012">
    <property type="protein sequence ID" value="TSJ39042.1"/>
    <property type="molecule type" value="Genomic_DNA"/>
</dbReference>
<dbReference type="Proteomes" id="UP000316008">
    <property type="component" value="Unassembled WGS sequence"/>
</dbReference>
<evidence type="ECO:0008006" key="5">
    <source>
        <dbReference type="Google" id="ProtNLM"/>
    </source>
</evidence>
<feature type="transmembrane region" description="Helical" evidence="2">
    <location>
        <begin position="12"/>
        <end position="33"/>
    </location>
</feature>
<feature type="coiled-coil region" evidence="1">
    <location>
        <begin position="98"/>
        <end position="188"/>
    </location>
</feature>
<organism evidence="3 4">
    <name type="scientific">Fluviicola chungangensis</name>
    <dbReference type="NCBI Taxonomy" id="2597671"/>
    <lineage>
        <taxon>Bacteria</taxon>
        <taxon>Pseudomonadati</taxon>
        <taxon>Bacteroidota</taxon>
        <taxon>Flavobacteriia</taxon>
        <taxon>Flavobacteriales</taxon>
        <taxon>Crocinitomicaceae</taxon>
        <taxon>Fluviicola</taxon>
    </lineage>
</organism>
<sequence>MSEESGSKKNMTPALTAIIVLLVVLLGTMTYLWSSKNGALKEATKKNEELQADIEEMNKMMAPFLGSETTNDLMSDFTNMMDTYDALMKKDASKSDSLNAQKDKIQGLMTELETAKKNGRVTASLIAKLKRENETLRQIMISYVKQIDQLNTMNLKLTSELDETSSQLAETQTERDTYKGQAEQSAEQVRKGSKLAAYGFSSTGLRMKLNDTTEPTTKARNCVQAKSTFTIGENNIATAGDRTVYLQIIDPDGKTLQGRSGGTASSIDGGNFVYSAKRDIQYNNKAVDVTIFYDFNGEEPVKGNYKVKIYCDGQVIGSDSFTLK</sequence>
<keyword evidence="2" id="KW-0472">Membrane</keyword>
<protein>
    <recommendedName>
        <fullName evidence="5">Chromosome partitioning protein ParA</fullName>
    </recommendedName>
</protein>
<evidence type="ECO:0000256" key="1">
    <source>
        <dbReference type="SAM" id="Coils"/>
    </source>
</evidence>
<reference evidence="3 4" key="1">
    <citation type="submission" date="2019-07" db="EMBL/GenBank/DDBJ databases">
        <authorList>
            <person name="Huq M.A."/>
        </authorList>
    </citation>
    <scope>NUCLEOTIDE SEQUENCE [LARGE SCALE GENOMIC DNA]</scope>
    <source>
        <strain evidence="3 4">MAH-3</strain>
    </source>
</reference>
<evidence type="ECO:0000313" key="3">
    <source>
        <dbReference type="EMBL" id="TSJ39042.1"/>
    </source>
</evidence>
<dbReference type="RefSeq" id="WP_144334581.1">
    <property type="nucleotide sequence ID" value="NZ_VLPL01000012.1"/>
</dbReference>
<keyword evidence="2" id="KW-1133">Transmembrane helix</keyword>
<keyword evidence="4" id="KW-1185">Reference proteome</keyword>
<accession>A0A556MGS9</accession>
<keyword evidence="1" id="KW-0175">Coiled coil</keyword>